<dbReference type="AlphaFoldDB" id="A0A2H5Y3D9"/>
<evidence type="ECO:0000313" key="3">
    <source>
        <dbReference type="EMBL" id="GBD07868.1"/>
    </source>
</evidence>
<dbReference type="EMBL" id="BEHY01000001">
    <property type="protein sequence ID" value="GBD07868.1"/>
    <property type="molecule type" value="Genomic_DNA"/>
</dbReference>
<comment type="caution">
    <text evidence="3">The sequence shown here is derived from an EMBL/GenBank/DDBJ whole genome shotgun (WGS) entry which is preliminary data.</text>
</comment>
<evidence type="ECO:0000259" key="2">
    <source>
        <dbReference type="Pfam" id="PF04167"/>
    </source>
</evidence>
<dbReference type="PANTHER" id="PTHR39159:SF1">
    <property type="entry name" value="UPF0374 PROTEIN YGAC"/>
    <property type="match status" value="1"/>
</dbReference>
<dbReference type="Proteomes" id="UP000236642">
    <property type="component" value="Unassembled WGS sequence"/>
</dbReference>
<gene>
    <name evidence="3" type="ORF">HRbin22_00094</name>
</gene>
<dbReference type="Pfam" id="PF04167">
    <property type="entry name" value="DUF402"/>
    <property type="match status" value="1"/>
</dbReference>
<dbReference type="GO" id="GO:0016787">
    <property type="term" value="F:hydrolase activity"/>
    <property type="evidence" value="ECO:0007669"/>
    <property type="project" value="UniProtKB-KW"/>
</dbReference>
<name>A0A2H5Y3D9_9CHLR</name>
<dbReference type="InterPro" id="IPR050212">
    <property type="entry name" value="Ntdp-like"/>
</dbReference>
<dbReference type="SUPFAM" id="SSF159234">
    <property type="entry name" value="FomD-like"/>
    <property type="match status" value="1"/>
</dbReference>
<evidence type="ECO:0000313" key="4">
    <source>
        <dbReference type="Proteomes" id="UP000236642"/>
    </source>
</evidence>
<reference evidence="4" key="1">
    <citation type="submission" date="2017-09" db="EMBL/GenBank/DDBJ databases">
        <title>Metaegenomics of thermophilic ammonia-oxidizing enrichment culture.</title>
        <authorList>
            <person name="Kato S."/>
            <person name="Suzuki K."/>
        </authorList>
    </citation>
    <scope>NUCLEOTIDE SEQUENCE [LARGE SCALE GENOMIC DNA]</scope>
</reference>
<feature type="domain" description="DUF402" evidence="2">
    <location>
        <begin position="58"/>
        <end position="161"/>
    </location>
</feature>
<dbReference type="Gene3D" id="2.40.380.10">
    <property type="entry name" value="FomD-like"/>
    <property type="match status" value="1"/>
</dbReference>
<sequence length="173" mass="19551">MGSGLRAVGAGSSIQVRRLTADGRLRVVYTGRLQQASPEGIVLEAYWERPPLDLGYAVLEPADRFVEYFFPGQWFVIYEIHHHGDDRLKGWYCDITYPPRISGDVIEIRDLALDLFVTPGGEVLVLDEEEFEALSLQERDPQAYAAARGALEDLIGKVRRREPPFHQIPSHGF</sequence>
<protein>
    <recommendedName>
        <fullName evidence="2">DUF402 domain-containing protein</fullName>
    </recommendedName>
</protein>
<evidence type="ECO:0000256" key="1">
    <source>
        <dbReference type="ARBA" id="ARBA00022801"/>
    </source>
</evidence>
<dbReference type="PANTHER" id="PTHR39159">
    <property type="match status" value="1"/>
</dbReference>
<dbReference type="InterPro" id="IPR007295">
    <property type="entry name" value="DUF402"/>
</dbReference>
<keyword evidence="1" id="KW-0378">Hydrolase</keyword>
<accession>A0A2H5Y3D9</accession>
<organism evidence="3 4">
    <name type="scientific">Candidatus Thermoflexus japonica</name>
    <dbReference type="NCBI Taxonomy" id="2035417"/>
    <lineage>
        <taxon>Bacteria</taxon>
        <taxon>Bacillati</taxon>
        <taxon>Chloroflexota</taxon>
        <taxon>Thermoflexia</taxon>
        <taxon>Thermoflexales</taxon>
        <taxon>Thermoflexaceae</taxon>
        <taxon>Thermoflexus</taxon>
    </lineage>
</organism>
<proteinExistence type="predicted"/>
<dbReference type="InterPro" id="IPR035930">
    <property type="entry name" value="FomD-like_sf"/>
</dbReference>